<dbReference type="GO" id="GO:1990481">
    <property type="term" value="P:mRNA pseudouridine synthesis"/>
    <property type="evidence" value="ECO:0007669"/>
    <property type="project" value="TreeGrafter"/>
</dbReference>
<dbReference type="PANTHER" id="PTHR13767:SF2">
    <property type="entry name" value="PSEUDOURIDYLATE SYNTHASE TRUB1"/>
    <property type="match status" value="1"/>
</dbReference>
<proteinExistence type="inferred from homology"/>
<organism evidence="8 9">
    <name type="scientific">Granulicella aggregans</name>
    <dbReference type="NCBI Taxonomy" id="474949"/>
    <lineage>
        <taxon>Bacteria</taxon>
        <taxon>Pseudomonadati</taxon>
        <taxon>Acidobacteriota</taxon>
        <taxon>Terriglobia</taxon>
        <taxon>Terriglobales</taxon>
        <taxon>Acidobacteriaceae</taxon>
        <taxon>Granulicella</taxon>
    </lineage>
</organism>
<reference evidence="8 9" key="1">
    <citation type="submission" date="2020-08" db="EMBL/GenBank/DDBJ databases">
        <title>Genomic Encyclopedia of Type Strains, Phase IV (KMG-V): Genome sequencing to study the core and pangenomes of soil and plant-associated prokaryotes.</title>
        <authorList>
            <person name="Whitman W."/>
        </authorList>
    </citation>
    <scope>NUCLEOTIDE SEQUENCE [LARGE SCALE GENOMIC DNA]</scope>
    <source>
        <strain evidence="8 9">M8UP14</strain>
    </source>
</reference>
<dbReference type="InterPro" id="IPR014780">
    <property type="entry name" value="tRNA_psdUridine_synth_TruB"/>
</dbReference>
<feature type="active site" description="Nucleophile" evidence="5">
    <location>
        <position position="38"/>
    </location>
</feature>
<dbReference type="InterPro" id="IPR032819">
    <property type="entry name" value="TruB_C"/>
</dbReference>
<comment type="catalytic activity">
    <reaction evidence="1 5">
        <text>uridine(55) in tRNA = pseudouridine(55) in tRNA</text>
        <dbReference type="Rhea" id="RHEA:42532"/>
        <dbReference type="Rhea" id="RHEA-COMP:10101"/>
        <dbReference type="Rhea" id="RHEA-COMP:10102"/>
        <dbReference type="ChEBI" id="CHEBI:65314"/>
        <dbReference type="ChEBI" id="CHEBI:65315"/>
        <dbReference type="EC" id="5.4.99.25"/>
    </reaction>
</comment>
<dbReference type="Pfam" id="PF01509">
    <property type="entry name" value="TruB_N"/>
    <property type="match status" value="1"/>
</dbReference>
<comment type="similarity">
    <text evidence="2 5">Belongs to the pseudouridine synthase TruB family. Type 1 subfamily.</text>
</comment>
<protein>
    <recommendedName>
        <fullName evidence="5">tRNA pseudouridine synthase B</fullName>
        <ecNumber evidence="5">5.4.99.25</ecNumber>
    </recommendedName>
    <alternativeName>
        <fullName evidence="5">tRNA pseudouridine(55) synthase</fullName>
        <shortName evidence="5">Psi55 synthase</shortName>
    </alternativeName>
    <alternativeName>
        <fullName evidence="5">tRNA pseudouridylate synthase</fullName>
    </alternativeName>
    <alternativeName>
        <fullName evidence="5">tRNA-uridine isomerase</fullName>
    </alternativeName>
</protein>
<evidence type="ECO:0000259" key="7">
    <source>
        <dbReference type="Pfam" id="PF16198"/>
    </source>
</evidence>
<keyword evidence="9" id="KW-1185">Reference proteome</keyword>
<dbReference type="RefSeq" id="WP_184219919.1">
    <property type="nucleotide sequence ID" value="NZ_JACHIP010000005.1"/>
</dbReference>
<dbReference type="GO" id="GO:0003723">
    <property type="term" value="F:RNA binding"/>
    <property type="evidence" value="ECO:0007669"/>
    <property type="project" value="InterPro"/>
</dbReference>
<name>A0A7W7ZFT6_9BACT</name>
<gene>
    <name evidence="5" type="primary">truB</name>
    <name evidence="8" type="ORF">HDF16_003801</name>
</gene>
<comment type="function">
    <text evidence="5">Responsible for synthesis of pseudouridine from uracil-55 in the psi GC loop of transfer RNAs.</text>
</comment>
<dbReference type="AlphaFoldDB" id="A0A7W7ZFT6"/>
<feature type="domain" description="Pseudouridine synthase II N-terminal" evidence="6">
    <location>
        <begin position="23"/>
        <end position="171"/>
    </location>
</feature>
<dbReference type="Gene3D" id="3.30.2350.10">
    <property type="entry name" value="Pseudouridine synthase"/>
    <property type="match status" value="1"/>
</dbReference>
<dbReference type="SUPFAM" id="SSF55120">
    <property type="entry name" value="Pseudouridine synthase"/>
    <property type="match status" value="1"/>
</dbReference>
<evidence type="ECO:0000256" key="3">
    <source>
        <dbReference type="ARBA" id="ARBA00022694"/>
    </source>
</evidence>
<evidence type="ECO:0000256" key="1">
    <source>
        <dbReference type="ARBA" id="ARBA00000385"/>
    </source>
</evidence>
<dbReference type="HAMAP" id="MF_01080">
    <property type="entry name" value="TruB_bact"/>
    <property type="match status" value="1"/>
</dbReference>
<dbReference type="InterPro" id="IPR020103">
    <property type="entry name" value="PsdUridine_synth_cat_dom_sf"/>
</dbReference>
<keyword evidence="3 5" id="KW-0819">tRNA processing</keyword>
<evidence type="ECO:0000313" key="9">
    <source>
        <dbReference type="Proteomes" id="UP000540989"/>
    </source>
</evidence>
<dbReference type="CDD" id="cd02573">
    <property type="entry name" value="PseudoU_synth_EcTruB"/>
    <property type="match status" value="1"/>
</dbReference>
<feature type="domain" description="tRNA pseudouridylate synthase B C-terminal" evidence="7">
    <location>
        <begin position="172"/>
        <end position="220"/>
    </location>
</feature>
<dbReference type="InterPro" id="IPR002501">
    <property type="entry name" value="PsdUridine_synth_N"/>
</dbReference>
<dbReference type="PANTHER" id="PTHR13767">
    <property type="entry name" value="TRNA-PSEUDOURIDINE SYNTHASE"/>
    <property type="match status" value="1"/>
</dbReference>
<comment type="caution">
    <text evidence="8">The sequence shown here is derived from an EMBL/GenBank/DDBJ whole genome shotgun (WGS) entry which is preliminary data.</text>
</comment>
<evidence type="ECO:0000256" key="4">
    <source>
        <dbReference type="ARBA" id="ARBA00023235"/>
    </source>
</evidence>
<evidence type="ECO:0000259" key="6">
    <source>
        <dbReference type="Pfam" id="PF01509"/>
    </source>
</evidence>
<dbReference type="Pfam" id="PF16198">
    <property type="entry name" value="TruB_C_2"/>
    <property type="match status" value="1"/>
</dbReference>
<evidence type="ECO:0000256" key="2">
    <source>
        <dbReference type="ARBA" id="ARBA00005642"/>
    </source>
</evidence>
<sequence length="292" mass="31018">MNGLLVLDKPAGLTSHDVVAIVRRATGERSIGHLGTLDPMATGVLPLLLGKYTRLAQFFGHAEKSYTGTIRFGYATDSFDADGEPASEPRPLTKSLDELRDLARHFRGSMQQLPPIFSAKKINGVPAHKLARAGAEVPVKPASIFIHNFALTGLEGDTATFEMTISAGGYVRSVAHELGQLAGCGAHLSSLRRTRAGAFSLAESITVDQLKAVAGDETAIFALLPHPRAMLTEMPSVTVDDQAAGRLRNGMQVNLPEFSSAPLIKVFTSPTDLLGIAKRIAGTLTQPIVVLS</sequence>
<dbReference type="EC" id="5.4.99.25" evidence="5"/>
<dbReference type="NCBIfam" id="TIGR00431">
    <property type="entry name" value="TruB"/>
    <property type="match status" value="1"/>
</dbReference>
<evidence type="ECO:0000313" key="8">
    <source>
        <dbReference type="EMBL" id="MBB5059078.1"/>
    </source>
</evidence>
<dbReference type="EMBL" id="JACHIP010000005">
    <property type="protein sequence ID" value="MBB5059078.1"/>
    <property type="molecule type" value="Genomic_DNA"/>
</dbReference>
<dbReference type="GO" id="GO:0031119">
    <property type="term" value="P:tRNA pseudouridine synthesis"/>
    <property type="evidence" value="ECO:0007669"/>
    <property type="project" value="UniProtKB-UniRule"/>
</dbReference>
<keyword evidence="4 5" id="KW-0413">Isomerase</keyword>
<dbReference type="Proteomes" id="UP000540989">
    <property type="component" value="Unassembled WGS sequence"/>
</dbReference>
<accession>A0A7W7ZFT6</accession>
<evidence type="ECO:0000256" key="5">
    <source>
        <dbReference type="HAMAP-Rule" id="MF_01080"/>
    </source>
</evidence>
<dbReference type="GO" id="GO:0160148">
    <property type="term" value="F:tRNA pseudouridine(55) synthase activity"/>
    <property type="evidence" value="ECO:0007669"/>
    <property type="project" value="UniProtKB-EC"/>
</dbReference>